<gene>
    <name evidence="4" type="ORF">K7G82_28430</name>
</gene>
<evidence type="ECO:0000256" key="2">
    <source>
        <dbReference type="SAM" id="SignalP"/>
    </source>
</evidence>
<dbReference type="PANTHER" id="PTHR35333:SF4">
    <property type="entry name" value="SLR0121 PROTEIN"/>
    <property type="match status" value="1"/>
</dbReference>
<feature type="domain" description="Beta-lactamase class A catalytic" evidence="3">
    <location>
        <begin position="50"/>
        <end position="316"/>
    </location>
</feature>
<feature type="signal peptide" evidence="2">
    <location>
        <begin position="1"/>
        <end position="23"/>
    </location>
</feature>
<keyword evidence="4" id="KW-0378">Hydrolase</keyword>
<evidence type="ECO:0000259" key="3">
    <source>
        <dbReference type="Pfam" id="PF13354"/>
    </source>
</evidence>
<keyword evidence="5" id="KW-1185">Reference proteome</keyword>
<dbReference type="Pfam" id="PF13354">
    <property type="entry name" value="Beta-lactamase2"/>
    <property type="match status" value="1"/>
</dbReference>
<accession>A0ABS7PYJ6</accession>
<reference evidence="4 5" key="1">
    <citation type="submission" date="2021-08" db="EMBL/GenBank/DDBJ databases">
        <authorList>
            <person name="Tuo L."/>
        </authorList>
    </citation>
    <scope>NUCLEOTIDE SEQUENCE [LARGE SCALE GENOMIC DNA]</scope>
    <source>
        <strain evidence="4 5">JCM 31229</strain>
    </source>
</reference>
<dbReference type="SUPFAM" id="SSF56601">
    <property type="entry name" value="beta-lactamase/transpeptidase-like"/>
    <property type="match status" value="1"/>
</dbReference>
<sequence length="348" mass="37963">MKRLFGTALLVSALVLPAMQATAQPAAGAQSSGLTRLLAAELARFPSKSGFYAKNLATGEEAAVDPDGHYESASTIKVAIMVLAYQLADQKRLNLDERHEIKAADFRGGSGVFRFNDFGLKPTLRDIITQMIITSDNSATDIMIARVGGVDAVNDFLRRSGYPTLRLNYTTLDYFRGFYAVLDPKYRALGPEDIFALGTDIPYFTQPRARLIAEVQAANADGRLVELVRKRSADERQWFGIMTPREGGRLMESIERGTAASTAACDEMKRILRAQQAGTRKIPHWLTAPVGHKTGETIGVTNDIGIVYAKSGPIVITSFNMDMAGLDADGDDRIGAVSRMVVEYFDGK</sequence>
<dbReference type="InterPro" id="IPR012338">
    <property type="entry name" value="Beta-lactam/transpept-like"/>
</dbReference>
<dbReference type="PANTHER" id="PTHR35333">
    <property type="entry name" value="BETA-LACTAMASE"/>
    <property type="match status" value="1"/>
</dbReference>
<evidence type="ECO:0000256" key="1">
    <source>
        <dbReference type="ARBA" id="ARBA00001526"/>
    </source>
</evidence>
<evidence type="ECO:0000313" key="4">
    <source>
        <dbReference type="EMBL" id="MBY8826263.1"/>
    </source>
</evidence>
<dbReference type="InterPro" id="IPR045155">
    <property type="entry name" value="Beta-lactam_cat"/>
</dbReference>
<dbReference type="Proteomes" id="UP000706039">
    <property type="component" value="Unassembled WGS sequence"/>
</dbReference>
<evidence type="ECO:0000313" key="5">
    <source>
        <dbReference type="Proteomes" id="UP000706039"/>
    </source>
</evidence>
<dbReference type="RefSeq" id="WP_222993736.1">
    <property type="nucleotide sequence ID" value="NZ_JAINVV010000015.1"/>
</dbReference>
<name>A0ABS7PYJ6_9SPHN</name>
<proteinExistence type="predicted"/>
<comment type="caution">
    <text evidence="4">The sequence shown here is derived from an EMBL/GenBank/DDBJ whole genome shotgun (WGS) entry which is preliminary data.</text>
</comment>
<dbReference type="EMBL" id="JAINVV010000015">
    <property type="protein sequence ID" value="MBY8826263.1"/>
    <property type="molecule type" value="Genomic_DNA"/>
</dbReference>
<feature type="chain" id="PRO_5046622865" evidence="2">
    <location>
        <begin position="24"/>
        <end position="348"/>
    </location>
</feature>
<organism evidence="4 5">
    <name type="scientific">Sphingomonas colocasiae</name>
    <dbReference type="NCBI Taxonomy" id="1848973"/>
    <lineage>
        <taxon>Bacteria</taxon>
        <taxon>Pseudomonadati</taxon>
        <taxon>Pseudomonadota</taxon>
        <taxon>Alphaproteobacteria</taxon>
        <taxon>Sphingomonadales</taxon>
        <taxon>Sphingomonadaceae</taxon>
        <taxon>Sphingomonas</taxon>
    </lineage>
</organism>
<dbReference type="InterPro" id="IPR000871">
    <property type="entry name" value="Beta-lactam_class-A"/>
</dbReference>
<comment type="catalytic activity">
    <reaction evidence="1">
        <text>a beta-lactam + H2O = a substituted beta-amino acid</text>
        <dbReference type="Rhea" id="RHEA:20401"/>
        <dbReference type="ChEBI" id="CHEBI:15377"/>
        <dbReference type="ChEBI" id="CHEBI:35627"/>
        <dbReference type="ChEBI" id="CHEBI:140347"/>
        <dbReference type="EC" id="3.5.2.6"/>
    </reaction>
</comment>
<protein>
    <submittedName>
        <fullName evidence="4">Class A beta-lactamase-related serine hydrolase</fullName>
    </submittedName>
</protein>
<dbReference type="Gene3D" id="3.40.710.10">
    <property type="entry name" value="DD-peptidase/beta-lactamase superfamily"/>
    <property type="match status" value="1"/>
</dbReference>
<keyword evidence="2" id="KW-0732">Signal</keyword>
<dbReference type="GO" id="GO:0016787">
    <property type="term" value="F:hydrolase activity"/>
    <property type="evidence" value="ECO:0007669"/>
    <property type="project" value="UniProtKB-KW"/>
</dbReference>